<evidence type="ECO:0000313" key="2">
    <source>
        <dbReference type="Proteomes" id="UP000507470"/>
    </source>
</evidence>
<evidence type="ECO:0000313" key="1">
    <source>
        <dbReference type="EMBL" id="CAC5400154.1"/>
    </source>
</evidence>
<organism evidence="1 2">
    <name type="scientific">Mytilus coruscus</name>
    <name type="common">Sea mussel</name>
    <dbReference type="NCBI Taxonomy" id="42192"/>
    <lineage>
        <taxon>Eukaryota</taxon>
        <taxon>Metazoa</taxon>
        <taxon>Spiralia</taxon>
        <taxon>Lophotrochozoa</taxon>
        <taxon>Mollusca</taxon>
        <taxon>Bivalvia</taxon>
        <taxon>Autobranchia</taxon>
        <taxon>Pteriomorphia</taxon>
        <taxon>Mytilida</taxon>
        <taxon>Mytiloidea</taxon>
        <taxon>Mytilidae</taxon>
        <taxon>Mytilinae</taxon>
        <taxon>Mytilus</taxon>
    </lineage>
</organism>
<gene>
    <name evidence="1" type="ORF">MCOR_34368</name>
</gene>
<dbReference type="EMBL" id="CACVKT020006176">
    <property type="protein sequence ID" value="CAC5400154.1"/>
    <property type="molecule type" value="Genomic_DNA"/>
</dbReference>
<reference evidence="1 2" key="1">
    <citation type="submission" date="2020-06" db="EMBL/GenBank/DDBJ databases">
        <authorList>
            <person name="Li R."/>
            <person name="Bekaert M."/>
        </authorList>
    </citation>
    <scope>NUCLEOTIDE SEQUENCE [LARGE SCALE GENOMIC DNA]</scope>
    <source>
        <strain evidence="2">wild</strain>
    </source>
</reference>
<keyword evidence="2" id="KW-1185">Reference proteome</keyword>
<dbReference type="AlphaFoldDB" id="A0A6J8CYU7"/>
<proteinExistence type="predicted"/>
<name>A0A6J8CYU7_MYTCO</name>
<sequence>MFNHVTLHVVEAYSLQTEFWYLIGENFYIPIMEAVFKERIMWYICFCLLYEVPPVVQNETVVFETNSWPRTLECKVLGVPGNYTFSKWLHYTYNNQQIRILEGLGNGTLILPNREKLMLRRHCIVQTEAIEVFLALAKRLCLKISLHRNDISQDNGVTHITHEHQYDEIDSVHYNPPNVNGRPEVLLNNNPFETLLSSNNDRHIASIATDDDRTAYYNNDINLRERDSNIFRADNVSMRSSSNDSYLVPCGKYINIEIGVADKHNEQMGEQ</sequence>
<dbReference type="Proteomes" id="UP000507470">
    <property type="component" value="Unassembled WGS sequence"/>
</dbReference>
<protein>
    <submittedName>
        <fullName evidence="1">Uncharacterized protein</fullName>
    </submittedName>
</protein>
<accession>A0A6J8CYU7</accession>